<reference evidence="2 3" key="1">
    <citation type="submission" date="2013-03" db="EMBL/GenBank/DDBJ databases">
        <title>Whole genome shotgun sequencing of Clostridium sartagoforme AAU1.</title>
        <authorList>
            <person name="Joshi C.G."/>
            <person name="Duggirala S.M."/>
            <person name="Nathani N.M."/>
            <person name="Bhatt V.D."/>
            <person name="Patel A.K."/>
            <person name="Pandya P.R."/>
            <person name="KaPatel J.A."/>
        </authorList>
    </citation>
    <scope>NUCLEOTIDE SEQUENCE [LARGE SCALE GENOMIC DNA]</scope>
    <source>
        <strain evidence="2 3">AAU1</strain>
    </source>
</reference>
<organism evidence="2 3">
    <name type="scientific">Clostridium sartagoforme AAU1</name>
    <dbReference type="NCBI Taxonomy" id="1202534"/>
    <lineage>
        <taxon>Bacteria</taxon>
        <taxon>Bacillati</taxon>
        <taxon>Bacillota</taxon>
        <taxon>Clostridia</taxon>
        <taxon>Eubacteriales</taxon>
        <taxon>Clostridiaceae</taxon>
        <taxon>Clostridium</taxon>
    </lineage>
</organism>
<dbReference type="InterPro" id="IPR004185">
    <property type="entry name" value="Glyco_hydro_13_lg-like_dom"/>
</dbReference>
<accession>R9BSD4</accession>
<dbReference type="InterPro" id="IPR013783">
    <property type="entry name" value="Ig-like_fold"/>
</dbReference>
<dbReference type="PATRIC" id="fig|1202534.3.peg.3758"/>
<dbReference type="InterPro" id="IPR017853">
    <property type="entry name" value="GH"/>
</dbReference>
<gene>
    <name evidence="2" type="ORF">A500_18847</name>
</gene>
<dbReference type="CDD" id="cd02857">
    <property type="entry name" value="E_set_CDase_PDE_N"/>
    <property type="match status" value="1"/>
</dbReference>
<dbReference type="InterPro" id="IPR014756">
    <property type="entry name" value="Ig_E-set"/>
</dbReference>
<dbReference type="RefSeq" id="WP_016208979.1">
    <property type="nucleotide sequence ID" value="NZ_ASRV01000226.1"/>
</dbReference>
<dbReference type="GO" id="GO:0005975">
    <property type="term" value="P:carbohydrate metabolic process"/>
    <property type="evidence" value="ECO:0007669"/>
    <property type="project" value="InterPro"/>
</dbReference>
<evidence type="ECO:0000313" key="3">
    <source>
        <dbReference type="Proteomes" id="UP000013988"/>
    </source>
</evidence>
<dbReference type="SUPFAM" id="SSF51445">
    <property type="entry name" value="(Trans)glycosidases"/>
    <property type="match status" value="1"/>
</dbReference>
<feature type="domain" description="Glycoside hydrolase family 13 N-terminal Ig-like" evidence="1">
    <location>
        <begin position="1"/>
        <end position="136"/>
    </location>
</feature>
<keyword evidence="3" id="KW-1185">Reference proteome</keyword>
<comment type="caution">
    <text evidence="2">The sequence shown here is derived from an EMBL/GenBank/DDBJ whole genome shotgun (WGS) entry which is preliminary data.</text>
</comment>
<dbReference type="Gene3D" id="3.20.20.80">
    <property type="entry name" value="Glycosidases"/>
    <property type="match status" value="1"/>
</dbReference>
<dbReference type="Pfam" id="PF02903">
    <property type="entry name" value="Alpha-amylase_N"/>
    <property type="match status" value="1"/>
</dbReference>
<dbReference type="Gene3D" id="2.60.40.10">
    <property type="entry name" value="Immunoglobulins"/>
    <property type="match status" value="1"/>
</dbReference>
<protein>
    <submittedName>
        <fullName evidence="2">Neopullulanase</fullName>
    </submittedName>
</protein>
<dbReference type="SUPFAM" id="SSF81296">
    <property type="entry name" value="E set domains"/>
    <property type="match status" value="1"/>
</dbReference>
<dbReference type="EMBL" id="ASRV01000226">
    <property type="protein sequence ID" value="EOR20064.1"/>
    <property type="molecule type" value="Genomic_DNA"/>
</dbReference>
<sequence>MNFAAIIHEPKSSFSYAYSKDKLHIRIKTAKNDVDNVELLAVDPFNWIPRNDGSGVYDFDIDSVYKIKMVKEQITRDHDCWFAEISDIKWKRIKYCFIIENKDEKYILGSHYRLPYTKDKSKLYDLFNYFNYPYINEEDLYIAPDWVSNTIWYQIFPKSFYGGNTSIEGNLIGIIENLITLMKLGLMESI</sequence>
<name>R9BSD4_9CLOT</name>
<proteinExistence type="predicted"/>
<evidence type="ECO:0000313" key="2">
    <source>
        <dbReference type="EMBL" id="EOR20064.1"/>
    </source>
</evidence>
<evidence type="ECO:0000259" key="1">
    <source>
        <dbReference type="Pfam" id="PF02903"/>
    </source>
</evidence>
<dbReference type="GO" id="GO:0004553">
    <property type="term" value="F:hydrolase activity, hydrolyzing O-glycosyl compounds"/>
    <property type="evidence" value="ECO:0007669"/>
    <property type="project" value="InterPro"/>
</dbReference>
<dbReference type="Proteomes" id="UP000013988">
    <property type="component" value="Unassembled WGS sequence"/>
</dbReference>
<dbReference type="AlphaFoldDB" id="R9BSD4"/>